<sequence>MLGPQKASKLARHLPSEETVPERTRQARAICSFGQLGLRHKGKCKANAVSLSHFKIVTLERGTKKRPECARQTTEAPLSKTENRHSVARALASAEAGPYRLSSFARQMPREADSE</sequence>
<feature type="region of interest" description="Disordered" evidence="1">
    <location>
        <begin position="65"/>
        <end position="84"/>
    </location>
</feature>
<gene>
    <name evidence="2" type="ORF">APLA_LOCUS13882</name>
</gene>
<feature type="compositionally biased region" description="Basic and acidic residues" evidence="1">
    <location>
        <begin position="14"/>
        <end position="23"/>
    </location>
</feature>
<dbReference type="EMBL" id="CADEBC010000561">
    <property type="protein sequence ID" value="CAB3253110.1"/>
    <property type="molecule type" value="Genomic_DNA"/>
</dbReference>
<proteinExistence type="predicted"/>
<comment type="caution">
    <text evidence="2">The sequence shown here is derived from an EMBL/GenBank/DDBJ whole genome shotgun (WGS) entry which is preliminary data.</text>
</comment>
<evidence type="ECO:0000313" key="3">
    <source>
        <dbReference type="Proteomes" id="UP000494106"/>
    </source>
</evidence>
<keyword evidence="3" id="KW-1185">Reference proteome</keyword>
<dbReference type="Proteomes" id="UP000494106">
    <property type="component" value="Unassembled WGS sequence"/>
</dbReference>
<dbReference type="AlphaFoldDB" id="A0A8S1B1E4"/>
<feature type="region of interest" description="Disordered" evidence="1">
    <location>
        <begin position="1"/>
        <end position="23"/>
    </location>
</feature>
<reference evidence="2 3" key="1">
    <citation type="submission" date="2020-04" db="EMBL/GenBank/DDBJ databases">
        <authorList>
            <person name="Wallbank WR R."/>
            <person name="Pardo Diaz C."/>
            <person name="Kozak K."/>
            <person name="Martin S."/>
            <person name="Jiggins C."/>
            <person name="Moest M."/>
            <person name="Warren A I."/>
            <person name="Byers J.R.P. K."/>
            <person name="Montejo-Kovacevich G."/>
            <person name="Yen C E."/>
        </authorList>
    </citation>
    <scope>NUCLEOTIDE SEQUENCE [LARGE SCALE GENOMIC DNA]</scope>
</reference>
<protein>
    <submittedName>
        <fullName evidence="2">Uncharacterized protein</fullName>
    </submittedName>
</protein>
<name>A0A8S1B1E4_ARCPL</name>
<organism evidence="2 3">
    <name type="scientific">Arctia plantaginis</name>
    <name type="common">Wood tiger moth</name>
    <name type="synonym">Phalaena plantaginis</name>
    <dbReference type="NCBI Taxonomy" id="874455"/>
    <lineage>
        <taxon>Eukaryota</taxon>
        <taxon>Metazoa</taxon>
        <taxon>Ecdysozoa</taxon>
        <taxon>Arthropoda</taxon>
        <taxon>Hexapoda</taxon>
        <taxon>Insecta</taxon>
        <taxon>Pterygota</taxon>
        <taxon>Neoptera</taxon>
        <taxon>Endopterygota</taxon>
        <taxon>Lepidoptera</taxon>
        <taxon>Glossata</taxon>
        <taxon>Ditrysia</taxon>
        <taxon>Noctuoidea</taxon>
        <taxon>Erebidae</taxon>
        <taxon>Arctiinae</taxon>
        <taxon>Arctia</taxon>
    </lineage>
</organism>
<accession>A0A8S1B1E4</accession>
<evidence type="ECO:0000256" key="1">
    <source>
        <dbReference type="SAM" id="MobiDB-lite"/>
    </source>
</evidence>
<evidence type="ECO:0000313" key="2">
    <source>
        <dbReference type="EMBL" id="CAB3253110.1"/>
    </source>
</evidence>